<evidence type="ECO:0000313" key="2">
    <source>
        <dbReference type="EMBL" id="CAL6080552.1"/>
    </source>
</evidence>
<keyword evidence="3" id="KW-1185">Reference proteome</keyword>
<proteinExistence type="predicted"/>
<dbReference type="AlphaFoldDB" id="A0AA86UZL0"/>
<sequence length="335" mass="38396">MRHLQSQIRTFQHKYISSSIKVVQQTSFDHNKELDPDYISVYYSQNVGNMKQSQALAVKIQQHCLTNPTDTDLFDKSLRSMCFLKPYLTEKSLSTEFIAQALINSYIFIDTVNADKLKNVLEFFKRFDDFISSAQSDAIRILVITILKKFQEKSPLLNYVSMAKTLLQLIDGTLQQHQDEFLTKIQAEELARHVANNSSHLINTVEIAQVLWDINARFDVMGIVNESLTNSTAQIFMVQTLLELSKVLMQHAYEFKFSKQLTDLVDGLVTFDQIQYQKDDSLAVSSSIYITSQVMAGAPIKTTTIQRAFQHLSRFVCKTQNEQDLLSFCMEVLAQ</sequence>
<evidence type="ECO:0000313" key="3">
    <source>
        <dbReference type="Proteomes" id="UP001642409"/>
    </source>
</evidence>
<name>A0AA86UZL0_9EUKA</name>
<dbReference type="EMBL" id="CATOUU010001153">
    <property type="protein sequence ID" value="CAI9974649.1"/>
    <property type="molecule type" value="Genomic_DNA"/>
</dbReference>
<gene>
    <name evidence="2" type="ORF">HINF_LOCUS59920</name>
    <name evidence="1" type="ORF">HINF_LOCUS62294</name>
</gene>
<evidence type="ECO:0000313" key="1">
    <source>
        <dbReference type="EMBL" id="CAI9974649.1"/>
    </source>
</evidence>
<protein>
    <submittedName>
        <fullName evidence="2">Hypothetical_protein</fullName>
    </submittedName>
</protein>
<reference evidence="2 3" key="2">
    <citation type="submission" date="2024-07" db="EMBL/GenBank/DDBJ databases">
        <authorList>
            <person name="Akdeniz Z."/>
        </authorList>
    </citation>
    <scope>NUCLEOTIDE SEQUENCE [LARGE SCALE GENOMIC DNA]</scope>
</reference>
<dbReference type="EMBL" id="CAXDID020000347">
    <property type="protein sequence ID" value="CAL6080552.1"/>
    <property type="molecule type" value="Genomic_DNA"/>
</dbReference>
<reference evidence="1" key="1">
    <citation type="submission" date="2023-06" db="EMBL/GenBank/DDBJ databases">
        <authorList>
            <person name="Kurt Z."/>
        </authorList>
    </citation>
    <scope>NUCLEOTIDE SEQUENCE</scope>
</reference>
<organism evidence="1">
    <name type="scientific">Hexamita inflata</name>
    <dbReference type="NCBI Taxonomy" id="28002"/>
    <lineage>
        <taxon>Eukaryota</taxon>
        <taxon>Metamonada</taxon>
        <taxon>Diplomonadida</taxon>
        <taxon>Hexamitidae</taxon>
        <taxon>Hexamitinae</taxon>
        <taxon>Hexamita</taxon>
    </lineage>
</organism>
<dbReference type="Proteomes" id="UP001642409">
    <property type="component" value="Unassembled WGS sequence"/>
</dbReference>
<accession>A0AA86UZL0</accession>
<comment type="caution">
    <text evidence="1">The sequence shown here is derived from an EMBL/GenBank/DDBJ whole genome shotgun (WGS) entry which is preliminary data.</text>
</comment>